<organism evidence="2 3">
    <name type="scientific">Mycena rosella</name>
    <name type="common">Pink bonnet</name>
    <name type="synonym">Agaricus rosellus</name>
    <dbReference type="NCBI Taxonomy" id="1033263"/>
    <lineage>
        <taxon>Eukaryota</taxon>
        <taxon>Fungi</taxon>
        <taxon>Dikarya</taxon>
        <taxon>Basidiomycota</taxon>
        <taxon>Agaricomycotina</taxon>
        <taxon>Agaricomycetes</taxon>
        <taxon>Agaricomycetidae</taxon>
        <taxon>Agaricales</taxon>
        <taxon>Marasmiineae</taxon>
        <taxon>Mycenaceae</taxon>
        <taxon>Mycena</taxon>
    </lineage>
</organism>
<reference evidence="2" key="1">
    <citation type="submission" date="2023-03" db="EMBL/GenBank/DDBJ databases">
        <title>Massive genome expansion in bonnet fungi (Mycena s.s.) driven by repeated elements and novel gene families across ecological guilds.</title>
        <authorList>
            <consortium name="Lawrence Berkeley National Laboratory"/>
            <person name="Harder C.B."/>
            <person name="Miyauchi S."/>
            <person name="Viragh M."/>
            <person name="Kuo A."/>
            <person name="Thoen E."/>
            <person name="Andreopoulos B."/>
            <person name="Lu D."/>
            <person name="Skrede I."/>
            <person name="Drula E."/>
            <person name="Henrissat B."/>
            <person name="Morin E."/>
            <person name="Kohler A."/>
            <person name="Barry K."/>
            <person name="LaButti K."/>
            <person name="Morin E."/>
            <person name="Salamov A."/>
            <person name="Lipzen A."/>
            <person name="Mereny Z."/>
            <person name="Hegedus B."/>
            <person name="Baldrian P."/>
            <person name="Stursova M."/>
            <person name="Weitz H."/>
            <person name="Taylor A."/>
            <person name="Grigoriev I.V."/>
            <person name="Nagy L.G."/>
            <person name="Martin F."/>
            <person name="Kauserud H."/>
        </authorList>
    </citation>
    <scope>NUCLEOTIDE SEQUENCE</scope>
    <source>
        <strain evidence="2">CBHHK067</strain>
    </source>
</reference>
<evidence type="ECO:0000256" key="1">
    <source>
        <dbReference type="SAM" id="MobiDB-lite"/>
    </source>
</evidence>
<keyword evidence="3" id="KW-1185">Reference proteome</keyword>
<dbReference type="EMBL" id="JARKIE010000049">
    <property type="protein sequence ID" value="KAJ7692854.1"/>
    <property type="molecule type" value="Genomic_DNA"/>
</dbReference>
<sequence length="235" mass="25116">MDMGEPSGNRGGATAHPGEVHPYCNTDPLFALVSPSSMSISSGQDAEENRVPAECSSTAPALVVSLDQSDQCNPNCHGRERLGVECRVGTQARPQPRSEVEALTVGAGNQPMRRTQLLCVLGARTARALCPGSMLWTGDTVRGTMRWQKGARFAPILRRLTVVVDLWLLGPQHANLSVSTVAMHQTQKWVLGVVDGSDEGSSSLCHQNQTATSARLLMISDELLSCFAKGCSGHH</sequence>
<dbReference type="Proteomes" id="UP001221757">
    <property type="component" value="Unassembled WGS sequence"/>
</dbReference>
<dbReference type="AlphaFoldDB" id="A0AAD7DM80"/>
<evidence type="ECO:0000313" key="2">
    <source>
        <dbReference type="EMBL" id="KAJ7692854.1"/>
    </source>
</evidence>
<comment type="caution">
    <text evidence="2">The sequence shown here is derived from an EMBL/GenBank/DDBJ whole genome shotgun (WGS) entry which is preliminary data.</text>
</comment>
<evidence type="ECO:0000313" key="3">
    <source>
        <dbReference type="Proteomes" id="UP001221757"/>
    </source>
</evidence>
<protein>
    <submittedName>
        <fullName evidence="2">Uncharacterized protein</fullName>
    </submittedName>
</protein>
<proteinExistence type="predicted"/>
<name>A0AAD7DM80_MYCRO</name>
<gene>
    <name evidence="2" type="ORF">B0H17DRAFT_1132832</name>
</gene>
<accession>A0AAD7DM80</accession>
<feature type="region of interest" description="Disordered" evidence="1">
    <location>
        <begin position="1"/>
        <end position="20"/>
    </location>
</feature>